<gene>
    <name evidence="1" type="ORF">EDM58_10665</name>
</gene>
<dbReference type="Gene3D" id="1.25.10.10">
    <property type="entry name" value="Leucine-rich Repeat Variant"/>
    <property type="match status" value="2"/>
</dbReference>
<dbReference type="InterPro" id="IPR016024">
    <property type="entry name" value="ARM-type_fold"/>
</dbReference>
<dbReference type="RefSeq" id="WP_122913319.1">
    <property type="nucleotide sequence ID" value="NZ_RHHT01000023.1"/>
</dbReference>
<evidence type="ECO:0000313" key="2">
    <source>
        <dbReference type="Proteomes" id="UP000281915"/>
    </source>
</evidence>
<comment type="caution">
    <text evidence="1">The sequence shown here is derived from an EMBL/GenBank/DDBJ whole genome shotgun (WGS) entry which is preliminary data.</text>
</comment>
<proteinExistence type="predicted"/>
<organism evidence="1 2">
    <name type="scientific">Brevibacillus panacihumi</name>
    <dbReference type="NCBI Taxonomy" id="497735"/>
    <lineage>
        <taxon>Bacteria</taxon>
        <taxon>Bacillati</taxon>
        <taxon>Bacillota</taxon>
        <taxon>Bacilli</taxon>
        <taxon>Bacillales</taxon>
        <taxon>Paenibacillaceae</taxon>
        <taxon>Brevibacillus</taxon>
    </lineage>
</organism>
<accession>A0A3M8CS91</accession>
<protein>
    <recommendedName>
        <fullName evidence="3">HEAT repeat domain-containing protein</fullName>
    </recommendedName>
</protein>
<sequence>MKGISKEEHHLIDELYKKTTFFDVLFKNIDERKIEILQTLANSESIFTLTFLLPLALDKTQTIRKKARDAIHQIISNHRKQDLIGLDQYMRRLTPDHYGDKLAAWHKLLPESIKAHPIRDESDVSFIGICSFHRNGYVREAAIEVLSKQASGADIPFLFLRLNDWQPKIRFLAFKAIKQKLHSDYVKYYLEAIYLIKHLSDYYTREKFSDLVDEIYEVFRHPQNRDVLLSGFHSKDPAVRRFCFETAINLPDMDQKSVIEEALCQSDALIRLQIVKHICKSYSNVCLNPWLKRFRSDVFPPIRQLVLQAYMDRFPEQSTEELLAALLDRHKTIREMARYYLKDQLINYPSFYRETLKETDKGLIQVAIVGLGETGEKADAQWVTPFLCHVNAQLHRAAVKALGTLNPEDNTEVFIDSLQSDKRSVSREARQILAGMIDLHQAELLWRIFENDERAHVKKHILFLFSKLSKANSILFLLRSCATEEEEIRDTAIRHIEHWTSGYNTRFYVPMSDEKRKEIKEIFDKVRVFLPGYIAEEFEFLTSRRFTE</sequence>
<dbReference type="SUPFAM" id="SSF48371">
    <property type="entry name" value="ARM repeat"/>
    <property type="match status" value="1"/>
</dbReference>
<dbReference type="InterPro" id="IPR011989">
    <property type="entry name" value="ARM-like"/>
</dbReference>
<dbReference type="Proteomes" id="UP000281915">
    <property type="component" value="Unassembled WGS sequence"/>
</dbReference>
<dbReference type="EMBL" id="RHHT01000023">
    <property type="protein sequence ID" value="RNB78564.1"/>
    <property type="molecule type" value="Genomic_DNA"/>
</dbReference>
<evidence type="ECO:0000313" key="1">
    <source>
        <dbReference type="EMBL" id="RNB78564.1"/>
    </source>
</evidence>
<name>A0A3M8CS91_9BACL</name>
<dbReference type="AlphaFoldDB" id="A0A3M8CS91"/>
<evidence type="ECO:0008006" key="3">
    <source>
        <dbReference type="Google" id="ProtNLM"/>
    </source>
</evidence>
<reference evidence="1 2" key="1">
    <citation type="submission" date="2018-10" db="EMBL/GenBank/DDBJ databases">
        <title>Phylogenomics of Brevibacillus.</title>
        <authorList>
            <person name="Dunlap C."/>
        </authorList>
    </citation>
    <scope>NUCLEOTIDE SEQUENCE [LARGE SCALE GENOMIC DNA]</scope>
    <source>
        <strain evidence="1 2">JCM 15085</strain>
    </source>
</reference>